<sequence>MTLQMLIPTLFGRTRSRLAPATAAPRAAKAPAAAPASPQYRLVVLALAANAEAIDAKVRQALSAHELSPESATRIRRSGGYLLELDYVLRCERSRRAALVHLVSALGDTDGVHAIRWETAPIMRTR</sequence>
<dbReference type="OrthoDB" id="8942752at2"/>
<proteinExistence type="predicted"/>
<accession>A0A5E4V4W2</accession>
<protein>
    <submittedName>
        <fullName evidence="1">Uncharacterized protein</fullName>
    </submittedName>
</protein>
<evidence type="ECO:0000313" key="2">
    <source>
        <dbReference type="Proteomes" id="UP000367825"/>
    </source>
</evidence>
<name>A0A5E4V4W2_9BURK</name>
<evidence type="ECO:0000313" key="1">
    <source>
        <dbReference type="EMBL" id="VVE06883.1"/>
    </source>
</evidence>
<dbReference type="EMBL" id="CABPSC010000008">
    <property type="protein sequence ID" value="VVE06883.1"/>
    <property type="molecule type" value="Genomic_DNA"/>
</dbReference>
<dbReference type="RefSeq" id="WP_150555762.1">
    <property type="nucleotide sequence ID" value="NZ_CABPSC010000008.1"/>
</dbReference>
<dbReference type="Gene3D" id="3.30.70.260">
    <property type="match status" value="1"/>
</dbReference>
<dbReference type="Proteomes" id="UP000367825">
    <property type="component" value="Unassembled WGS sequence"/>
</dbReference>
<dbReference type="AlphaFoldDB" id="A0A5E4V4W2"/>
<organism evidence="1 2">
    <name type="scientific">Pandoraea nosoerga</name>
    <dbReference type="NCBI Taxonomy" id="2508296"/>
    <lineage>
        <taxon>Bacteria</taxon>
        <taxon>Pseudomonadati</taxon>
        <taxon>Pseudomonadota</taxon>
        <taxon>Betaproteobacteria</taxon>
        <taxon>Burkholderiales</taxon>
        <taxon>Burkholderiaceae</taxon>
        <taxon>Pandoraea</taxon>
    </lineage>
</organism>
<keyword evidence="2" id="KW-1185">Reference proteome</keyword>
<gene>
    <name evidence="1" type="ORF">PNO31109_02419</name>
</gene>
<reference evidence="1 2" key="1">
    <citation type="submission" date="2019-08" db="EMBL/GenBank/DDBJ databases">
        <authorList>
            <person name="Peeters C."/>
        </authorList>
    </citation>
    <scope>NUCLEOTIDE SEQUENCE [LARGE SCALE GENOMIC DNA]</scope>
    <source>
        <strain evidence="1 2">LMG 31109</strain>
    </source>
</reference>